<protein>
    <submittedName>
        <fullName evidence="3">Uncharacterized protein</fullName>
    </submittedName>
</protein>
<evidence type="ECO:0000256" key="1">
    <source>
        <dbReference type="SAM" id="Coils"/>
    </source>
</evidence>
<keyword evidence="2" id="KW-0812">Transmembrane</keyword>
<dbReference type="OrthoDB" id="1143801at2"/>
<reference evidence="3 4" key="1">
    <citation type="submission" date="2016-10" db="EMBL/GenBank/DDBJ databases">
        <authorList>
            <person name="de Groot N.N."/>
        </authorList>
    </citation>
    <scope>NUCLEOTIDE SEQUENCE [LARGE SCALE GENOMIC DNA]</scope>
    <source>
        <strain evidence="3 4">DSM 17794</strain>
    </source>
</reference>
<keyword evidence="4" id="KW-1185">Reference proteome</keyword>
<gene>
    <name evidence="3" type="ORF">SAMN05660413_02521</name>
</gene>
<keyword evidence="2" id="KW-1133">Transmembrane helix</keyword>
<name>A0A1I5BRN4_9FLAO</name>
<feature type="transmembrane region" description="Helical" evidence="2">
    <location>
        <begin position="49"/>
        <end position="70"/>
    </location>
</feature>
<dbReference type="STRING" id="287099.SAMN05660413_02521"/>
<proteinExistence type="predicted"/>
<dbReference type="AlphaFoldDB" id="A0A1I5BRN4"/>
<evidence type="ECO:0000313" key="4">
    <source>
        <dbReference type="Proteomes" id="UP000199153"/>
    </source>
</evidence>
<accession>A0A1I5BRN4</accession>
<dbReference type="Proteomes" id="UP000199153">
    <property type="component" value="Unassembled WGS sequence"/>
</dbReference>
<sequence length="187" mass="21405">MKTDKITELFEDLDFDVVEPRAGHKDRFLEKLEQSAKEQNRRHPKTRNLWGPFLGIAASIALAIVLFGNIHMNNVTEKKGDLASVSTEMKETQDFYTSVIQKELKNIEAEKTPETEAIINDALSQLNKLETEYSKLKKDLVNSGQDKRVIYAMISNFQQRIDLLNNVLTQIENIKSLKTQSHESTII</sequence>
<evidence type="ECO:0000313" key="3">
    <source>
        <dbReference type="EMBL" id="SFN77366.1"/>
    </source>
</evidence>
<evidence type="ECO:0000256" key="2">
    <source>
        <dbReference type="SAM" id="Phobius"/>
    </source>
</evidence>
<organism evidence="3 4">
    <name type="scientific">Salegentibacter flavus</name>
    <dbReference type="NCBI Taxonomy" id="287099"/>
    <lineage>
        <taxon>Bacteria</taxon>
        <taxon>Pseudomonadati</taxon>
        <taxon>Bacteroidota</taxon>
        <taxon>Flavobacteriia</taxon>
        <taxon>Flavobacteriales</taxon>
        <taxon>Flavobacteriaceae</taxon>
        <taxon>Salegentibacter</taxon>
    </lineage>
</organism>
<dbReference type="EMBL" id="FOVL01000016">
    <property type="protein sequence ID" value="SFN77366.1"/>
    <property type="molecule type" value="Genomic_DNA"/>
</dbReference>
<keyword evidence="1" id="KW-0175">Coiled coil</keyword>
<dbReference type="RefSeq" id="WP_093410292.1">
    <property type="nucleotide sequence ID" value="NZ_FOVL01000016.1"/>
</dbReference>
<keyword evidence="2" id="KW-0472">Membrane</keyword>
<feature type="coiled-coil region" evidence="1">
    <location>
        <begin position="119"/>
        <end position="174"/>
    </location>
</feature>